<keyword evidence="4" id="KW-0227">DNA damage</keyword>
<dbReference type="Gene3D" id="3.30.870.10">
    <property type="entry name" value="Endonuclease Chain A"/>
    <property type="match status" value="2"/>
</dbReference>
<dbReference type="GO" id="GO:0004527">
    <property type="term" value="F:exonuclease activity"/>
    <property type="evidence" value="ECO:0007669"/>
    <property type="project" value="UniProtKB-KW"/>
</dbReference>
<proteinExistence type="inferred from homology"/>
<evidence type="ECO:0000256" key="2">
    <source>
        <dbReference type="ARBA" id="ARBA00010205"/>
    </source>
</evidence>
<keyword evidence="6" id="KW-0269">Exonuclease</keyword>
<evidence type="ECO:0000256" key="8">
    <source>
        <dbReference type="ARBA" id="ARBA00023242"/>
    </source>
</evidence>
<evidence type="ECO:0000256" key="7">
    <source>
        <dbReference type="ARBA" id="ARBA00023204"/>
    </source>
</evidence>
<organism evidence="10 11">
    <name type="scientific">Kalmanozyma brasiliensis (strain GHG001)</name>
    <name type="common">Yeast</name>
    <name type="synonym">Pseudozyma brasiliensis</name>
    <dbReference type="NCBI Taxonomy" id="1365824"/>
    <lineage>
        <taxon>Eukaryota</taxon>
        <taxon>Fungi</taxon>
        <taxon>Dikarya</taxon>
        <taxon>Basidiomycota</taxon>
        <taxon>Ustilaginomycotina</taxon>
        <taxon>Ustilaginomycetes</taxon>
        <taxon>Ustilaginales</taxon>
        <taxon>Ustilaginaceae</taxon>
        <taxon>Kalmanozyma</taxon>
    </lineage>
</organism>
<evidence type="ECO:0000313" key="11">
    <source>
        <dbReference type="Proteomes" id="UP000019377"/>
    </source>
</evidence>
<dbReference type="GO" id="GO:0006281">
    <property type="term" value="P:DNA repair"/>
    <property type="evidence" value="ECO:0007669"/>
    <property type="project" value="UniProtKB-KW"/>
</dbReference>
<keyword evidence="11" id="KW-1185">Reference proteome</keyword>
<feature type="binding site" evidence="9">
    <location>
        <position position="2"/>
    </location>
    <ligand>
        <name>substrate</name>
    </ligand>
</feature>
<dbReference type="GO" id="GO:0017005">
    <property type="term" value="F:3'-tyrosyl-DNA phosphodiesterase activity"/>
    <property type="evidence" value="ECO:0007669"/>
    <property type="project" value="TreeGrafter"/>
</dbReference>
<dbReference type="OrthoDB" id="3907302at2759"/>
<evidence type="ECO:0000313" key="10">
    <source>
        <dbReference type="EMBL" id="EST06398.1"/>
    </source>
</evidence>
<accession>V5ETK5</accession>
<dbReference type="GO" id="GO:0005634">
    <property type="term" value="C:nucleus"/>
    <property type="evidence" value="ECO:0007669"/>
    <property type="project" value="UniProtKB-SubCell"/>
</dbReference>
<evidence type="ECO:0000256" key="3">
    <source>
        <dbReference type="ARBA" id="ARBA00022722"/>
    </source>
</evidence>
<keyword evidence="8" id="KW-0539">Nucleus</keyword>
<dbReference type="GO" id="GO:0003697">
    <property type="term" value="F:single-stranded DNA binding"/>
    <property type="evidence" value="ECO:0007669"/>
    <property type="project" value="TreeGrafter"/>
</dbReference>
<dbReference type="InterPro" id="IPR010347">
    <property type="entry name" value="Tdp1"/>
</dbReference>
<evidence type="ECO:0000256" key="6">
    <source>
        <dbReference type="ARBA" id="ARBA00022839"/>
    </source>
</evidence>
<protein>
    <submittedName>
        <fullName evidence="10">Uncharacterized protein</fullName>
    </submittedName>
</protein>
<dbReference type="eggNOG" id="KOG2031">
    <property type="taxonomic scope" value="Eukaryota"/>
</dbReference>
<evidence type="ECO:0000256" key="1">
    <source>
        <dbReference type="ARBA" id="ARBA00004123"/>
    </source>
</evidence>
<keyword evidence="3" id="KW-0540">Nuclease</keyword>
<dbReference type="AlphaFoldDB" id="V5ETK5"/>
<sequence>MKYLFLVHQDFLRVAILSGNLNEIDWDRIENTAYIQDFHLLADAPKIAGPGSARNDFKAQLVRVLRSLSMPTSHAIYAALDRFDFSQATRARIVASWPERSSLAEWDRIETQGLGRLGKVVRDFGMKPSRQGSIELECQGSSLANHDIKWIEHFHLLASGVNPRGLLPLKGKTNETHSEYFRASGRKVGTLPPIKICFPSHRYVEERTVEGPLGALSFFGKAETFASSSPQSRRGDIMIHAKSILALTADGIAVVNKAFVDASDPYISGKTSGPTLNPQEWSPKQDEQPIGWTYLGSSNFTRAAHGNISGTAAKPTMSSLNWEL</sequence>
<evidence type="ECO:0000256" key="9">
    <source>
        <dbReference type="PIRSR" id="PIRSR610347-2"/>
    </source>
</evidence>
<name>V5ETK5_KALBG</name>
<dbReference type="Proteomes" id="UP000019377">
    <property type="component" value="Unassembled WGS sequence"/>
</dbReference>
<dbReference type="Pfam" id="PF06087">
    <property type="entry name" value="Tyr-DNA_phospho"/>
    <property type="match status" value="1"/>
</dbReference>
<dbReference type="PANTHER" id="PTHR12415:SF0">
    <property type="entry name" value="TYROSYL-DNA PHOSPHODIESTERASE 1"/>
    <property type="match status" value="1"/>
</dbReference>
<dbReference type="SUPFAM" id="SSF56024">
    <property type="entry name" value="Phospholipase D/nuclease"/>
    <property type="match status" value="2"/>
</dbReference>
<dbReference type="PANTHER" id="PTHR12415">
    <property type="entry name" value="TYROSYL-DNA PHOSPHODIESTERASE 1"/>
    <property type="match status" value="1"/>
</dbReference>
<gene>
    <name evidence="10" type="ORF">PSEUBRA_SCAF3g03900</name>
</gene>
<comment type="subcellular location">
    <subcellularLocation>
        <location evidence="1">Nucleus</location>
    </subcellularLocation>
</comment>
<evidence type="ECO:0000256" key="5">
    <source>
        <dbReference type="ARBA" id="ARBA00022801"/>
    </source>
</evidence>
<keyword evidence="5" id="KW-0378">Hydrolase</keyword>
<reference evidence="11" key="1">
    <citation type="journal article" date="2013" name="Genome Announc.">
        <title>Draft genome sequence of Pseudozyma brasiliensis sp. nov. strain GHG001, a high producer of endo-1,4-xylanase isolated from an insect pest of sugarcane.</title>
        <authorList>
            <person name="Oliveira J.V.D.C."/>
            <person name="dos Santos R.A.C."/>
            <person name="Borges T.A."/>
            <person name="Riano-Pachon D.M."/>
            <person name="Goldman G.H."/>
        </authorList>
    </citation>
    <scope>NUCLEOTIDE SEQUENCE [LARGE SCALE GENOMIC DNA]</scope>
    <source>
        <strain evidence="11">GHG001</strain>
    </source>
</reference>
<keyword evidence="7" id="KW-0234">DNA repair</keyword>
<dbReference type="STRING" id="1365824.V5ETK5"/>
<dbReference type="HOGENOM" id="CLU_064021_0_0_1"/>
<dbReference type="EMBL" id="KI545873">
    <property type="protein sequence ID" value="EST06398.1"/>
    <property type="molecule type" value="Genomic_DNA"/>
</dbReference>
<comment type="similarity">
    <text evidence="2">Belongs to the tyrosyl-DNA phosphodiesterase family.</text>
</comment>
<evidence type="ECO:0000256" key="4">
    <source>
        <dbReference type="ARBA" id="ARBA00022763"/>
    </source>
</evidence>
<dbReference type="GO" id="GO:0003690">
    <property type="term" value="F:double-stranded DNA binding"/>
    <property type="evidence" value="ECO:0007669"/>
    <property type="project" value="TreeGrafter"/>
</dbReference>